<dbReference type="PROSITE" id="PS00737">
    <property type="entry name" value="THIOLASE_2"/>
    <property type="match status" value="1"/>
</dbReference>
<accession>A0A177WIU8</accession>
<dbReference type="Proteomes" id="UP000077115">
    <property type="component" value="Unassembled WGS sequence"/>
</dbReference>
<evidence type="ECO:0000313" key="11">
    <source>
        <dbReference type="Proteomes" id="UP000077115"/>
    </source>
</evidence>
<protein>
    <recommendedName>
        <fullName evidence="2">acetyl-CoA C-acetyltransferase</fullName>
        <ecNumber evidence="2">2.3.1.9</ecNumber>
    </recommendedName>
</protein>
<keyword evidence="4 7" id="KW-0012">Acyltransferase</keyword>
<evidence type="ECO:0000259" key="9">
    <source>
        <dbReference type="Pfam" id="PF02803"/>
    </source>
</evidence>
<gene>
    <name evidence="10" type="ORF">BDEG_23535</name>
</gene>
<dbReference type="InterPro" id="IPR002155">
    <property type="entry name" value="Thiolase"/>
</dbReference>
<dbReference type="InterPro" id="IPR020610">
    <property type="entry name" value="Thiolase_AS"/>
</dbReference>
<evidence type="ECO:0000256" key="2">
    <source>
        <dbReference type="ARBA" id="ARBA00012705"/>
    </source>
</evidence>
<keyword evidence="3 7" id="KW-0808">Transferase</keyword>
<dbReference type="PANTHER" id="PTHR18919:SF165">
    <property type="entry name" value="ACETYL-COA ACETYLTRANSFERASE"/>
    <property type="match status" value="1"/>
</dbReference>
<dbReference type="Pfam" id="PF02803">
    <property type="entry name" value="Thiolase_C"/>
    <property type="match status" value="1"/>
</dbReference>
<dbReference type="GO" id="GO:0003985">
    <property type="term" value="F:acetyl-CoA C-acetyltransferase activity"/>
    <property type="evidence" value="ECO:0007669"/>
    <property type="project" value="UniProtKB-EC"/>
</dbReference>
<dbReference type="InterPro" id="IPR020616">
    <property type="entry name" value="Thiolase_N"/>
</dbReference>
<feature type="domain" description="Thiolase C-terminal" evidence="9">
    <location>
        <begin position="274"/>
        <end position="393"/>
    </location>
</feature>
<dbReference type="STRING" id="403673.A0A177WIU8"/>
<reference evidence="10 11" key="2">
    <citation type="submission" date="2016-05" db="EMBL/GenBank/DDBJ databases">
        <title>Lineage-specific infection strategies underlie the spectrum of fungal disease in amphibians.</title>
        <authorList>
            <person name="Cuomo C.A."/>
            <person name="Farrer R.A."/>
            <person name="James T."/>
            <person name="Longcore J."/>
            <person name="Birren B."/>
        </authorList>
    </citation>
    <scope>NUCLEOTIDE SEQUENCE [LARGE SCALE GENOMIC DNA]</scope>
    <source>
        <strain evidence="10 11">JEL423</strain>
    </source>
</reference>
<dbReference type="InterPro" id="IPR020615">
    <property type="entry name" value="Thiolase_acyl_enz_int_AS"/>
</dbReference>
<feature type="active site" description="Acyl-thioester intermediate" evidence="6">
    <location>
        <position position="89"/>
    </location>
</feature>
<evidence type="ECO:0000256" key="4">
    <source>
        <dbReference type="ARBA" id="ARBA00023315"/>
    </source>
</evidence>
<dbReference type="PANTHER" id="PTHR18919">
    <property type="entry name" value="ACETYL-COA C-ACYLTRANSFERASE"/>
    <property type="match status" value="1"/>
</dbReference>
<dbReference type="GO" id="GO:0006696">
    <property type="term" value="P:ergosterol biosynthetic process"/>
    <property type="evidence" value="ECO:0007669"/>
    <property type="project" value="TreeGrafter"/>
</dbReference>
<dbReference type="Gene3D" id="3.40.47.10">
    <property type="match status" value="1"/>
</dbReference>
<dbReference type="Pfam" id="PF00108">
    <property type="entry name" value="Thiolase_N"/>
    <property type="match status" value="1"/>
</dbReference>
<dbReference type="PIRSF" id="PIRSF000429">
    <property type="entry name" value="Ac-CoA_Ac_transf"/>
    <property type="match status" value="1"/>
</dbReference>
<dbReference type="EMBL" id="DS022303">
    <property type="protein sequence ID" value="OAJ39706.1"/>
    <property type="molecule type" value="Genomic_DNA"/>
</dbReference>
<reference evidence="10 11" key="1">
    <citation type="submission" date="2006-10" db="EMBL/GenBank/DDBJ databases">
        <title>The Genome Sequence of Batrachochytrium dendrobatidis JEL423.</title>
        <authorList>
            <consortium name="The Broad Institute Genome Sequencing Platform"/>
            <person name="Birren B."/>
            <person name="Lander E."/>
            <person name="Galagan J."/>
            <person name="Cuomo C."/>
            <person name="Devon K."/>
            <person name="Jaffe D."/>
            <person name="Butler J."/>
            <person name="Alvarez P."/>
            <person name="Gnerre S."/>
            <person name="Grabherr M."/>
            <person name="Kleber M."/>
            <person name="Mauceli E."/>
            <person name="Brockman W."/>
            <person name="Young S."/>
            <person name="LaButti K."/>
            <person name="Sykes S."/>
            <person name="DeCaprio D."/>
            <person name="Crawford M."/>
            <person name="Koehrsen M."/>
            <person name="Engels R."/>
            <person name="Montgomery P."/>
            <person name="Pearson M."/>
            <person name="Howarth C."/>
            <person name="Larson L."/>
            <person name="White J."/>
            <person name="O'Leary S."/>
            <person name="Kodira C."/>
            <person name="Zeng Q."/>
            <person name="Yandava C."/>
            <person name="Alvarado L."/>
            <person name="Longcore J."/>
            <person name="James T."/>
        </authorList>
    </citation>
    <scope>NUCLEOTIDE SEQUENCE [LARGE SCALE GENOMIC DNA]</scope>
    <source>
        <strain evidence="10 11">JEL423</strain>
    </source>
</reference>
<dbReference type="eggNOG" id="KOG1390">
    <property type="taxonomic scope" value="Eukaryota"/>
</dbReference>
<feature type="active site" description="Proton acceptor" evidence="6">
    <location>
        <position position="351"/>
    </location>
</feature>
<dbReference type="InterPro" id="IPR020617">
    <property type="entry name" value="Thiolase_C"/>
</dbReference>
<dbReference type="AlphaFoldDB" id="A0A177WIU8"/>
<evidence type="ECO:0000256" key="7">
    <source>
        <dbReference type="RuleBase" id="RU003557"/>
    </source>
</evidence>
<dbReference type="GO" id="GO:0006635">
    <property type="term" value="P:fatty acid beta-oxidation"/>
    <property type="evidence" value="ECO:0007669"/>
    <property type="project" value="TreeGrafter"/>
</dbReference>
<dbReference type="EC" id="2.3.1.9" evidence="2"/>
<dbReference type="FunFam" id="3.40.47.10:FF:000007">
    <property type="entry name" value="acetyl-CoA acetyltransferase, mitochondrial"/>
    <property type="match status" value="1"/>
</dbReference>
<dbReference type="OrthoDB" id="5404651at2759"/>
<evidence type="ECO:0000313" key="10">
    <source>
        <dbReference type="EMBL" id="OAJ39706.1"/>
    </source>
</evidence>
<evidence type="ECO:0000256" key="5">
    <source>
        <dbReference type="ARBA" id="ARBA00037924"/>
    </source>
</evidence>
<evidence type="ECO:0000256" key="6">
    <source>
        <dbReference type="PIRSR" id="PIRSR000429-1"/>
    </source>
</evidence>
<feature type="active site" description="Proton acceptor" evidence="6">
    <location>
        <position position="381"/>
    </location>
</feature>
<comment type="pathway">
    <text evidence="5">Metabolic intermediate biosynthesis; (R)-mevalonate biosynthesis; (R)-mevalonate from acetyl-CoA: step 1/3.</text>
</comment>
<dbReference type="NCBIfam" id="TIGR01930">
    <property type="entry name" value="AcCoA-C-Actrans"/>
    <property type="match status" value="1"/>
</dbReference>
<dbReference type="PROSITE" id="PS00099">
    <property type="entry name" value="THIOLASE_3"/>
    <property type="match status" value="1"/>
</dbReference>
<proteinExistence type="inferred from homology"/>
<dbReference type="GO" id="GO:0005739">
    <property type="term" value="C:mitochondrion"/>
    <property type="evidence" value="ECO:0007669"/>
    <property type="project" value="TreeGrafter"/>
</dbReference>
<dbReference type="SUPFAM" id="SSF53901">
    <property type="entry name" value="Thiolase-like"/>
    <property type="match status" value="2"/>
</dbReference>
<evidence type="ECO:0000259" key="8">
    <source>
        <dbReference type="Pfam" id="PF00108"/>
    </source>
</evidence>
<name>A0A177WIU8_BATDL</name>
<dbReference type="PROSITE" id="PS00098">
    <property type="entry name" value="THIOLASE_1"/>
    <property type="match status" value="1"/>
</dbReference>
<dbReference type="InterPro" id="IPR016039">
    <property type="entry name" value="Thiolase-like"/>
</dbReference>
<dbReference type="VEuPathDB" id="FungiDB:BDEG_23535"/>
<dbReference type="InterPro" id="IPR020613">
    <property type="entry name" value="Thiolase_CS"/>
</dbReference>
<dbReference type="CDD" id="cd00751">
    <property type="entry name" value="thiolase"/>
    <property type="match status" value="1"/>
</dbReference>
<organism evidence="10 11">
    <name type="scientific">Batrachochytrium dendrobatidis (strain JEL423)</name>
    <dbReference type="NCBI Taxonomy" id="403673"/>
    <lineage>
        <taxon>Eukaryota</taxon>
        <taxon>Fungi</taxon>
        <taxon>Fungi incertae sedis</taxon>
        <taxon>Chytridiomycota</taxon>
        <taxon>Chytridiomycota incertae sedis</taxon>
        <taxon>Chytridiomycetes</taxon>
        <taxon>Rhizophydiales</taxon>
        <taxon>Rhizophydiales incertae sedis</taxon>
        <taxon>Batrachochytrium</taxon>
    </lineage>
</organism>
<comment type="similarity">
    <text evidence="1 7">Belongs to the thiolase-like superfamily. Thiolase family.</text>
</comment>
<evidence type="ECO:0000256" key="1">
    <source>
        <dbReference type="ARBA" id="ARBA00010982"/>
    </source>
</evidence>
<feature type="domain" description="Thiolase N-terminal" evidence="8">
    <location>
        <begin position="5"/>
        <end position="264"/>
    </location>
</feature>
<evidence type="ECO:0000256" key="3">
    <source>
        <dbReference type="ARBA" id="ARBA00022679"/>
    </source>
</evidence>
<sequence length="396" mass="41080">MPESVYIVSAVRTPVGSFGGALKPLTATELGSIALKAAITKAKINPELIEEIFFGNVLSANNGQNPARQVALGAGCSKSIPATTLNKVCASGMKAIELAALTISSGNAHIIAAGGCESMSNAPFYLPGQRWGTKFGNQEIVDSIIKDGLFDVYNKYVMGNAAELCAKEFEISREAQDDYAISSYQRAQAATKAGHSSNEIVNVEIPGVRGKPGKTISEDEGINNLDVSKLRAMKPAFQSVDGTVTAPNSSPLNDGAAALILVSGSKLKELGLVPVAKILGWADAAREPERFTIAPSLAIPKALKHANQTIEDMDFFELNEAFSVVAIANSKILGLSAEKVNVFGGAVAIGHPLGCSGARIVVTLINVLKTRGGRKGIAGICNGGGGASAVVIESML</sequence>